<dbReference type="RefSeq" id="WP_185122018.1">
    <property type="nucleotide sequence ID" value="NZ_JACJVQ010000019.1"/>
</dbReference>
<dbReference type="EMBL" id="JACJVQ010000019">
    <property type="protein sequence ID" value="MBB6636815.1"/>
    <property type="molecule type" value="Genomic_DNA"/>
</dbReference>
<gene>
    <name evidence="2" type="ORF">H7B67_22030</name>
</gene>
<feature type="transmembrane region" description="Helical" evidence="1">
    <location>
        <begin position="42"/>
        <end position="62"/>
    </location>
</feature>
<keyword evidence="3" id="KW-1185">Reference proteome</keyword>
<keyword evidence="1" id="KW-0812">Transmembrane</keyword>
<feature type="transmembrane region" description="Helical" evidence="1">
    <location>
        <begin position="12"/>
        <end position="30"/>
    </location>
</feature>
<name>A0A841T2I1_9BACL</name>
<feature type="transmembrane region" description="Helical" evidence="1">
    <location>
        <begin position="151"/>
        <end position="173"/>
    </location>
</feature>
<accession>A0A841T2I1</accession>
<keyword evidence="1" id="KW-0472">Membrane</keyword>
<dbReference type="AlphaFoldDB" id="A0A841T2I1"/>
<keyword evidence="1" id="KW-1133">Transmembrane helix</keyword>
<dbReference type="Proteomes" id="UP000535838">
    <property type="component" value="Unassembled WGS sequence"/>
</dbReference>
<sequence length="178" mass="19713">MKSNLQDVVLLGLSVLILLNLLFLLIAMLARKKGLSMSVAKLTLLLLLNAWLLEAIRALTVPPADESGNGNPAYILYLPAIAVTAVLCTALFLMITKRVRPHRRTVATLILIGGITGALAVWQQTSFTISLRQELERVEHVGPQQLNTLYFNYWTSAFCVALTLLLAGLRIWLRKVHV</sequence>
<feature type="transmembrane region" description="Helical" evidence="1">
    <location>
        <begin position="106"/>
        <end position="131"/>
    </location>
</feature>
<proteinExistence type="predicted"/>
<feature type="transmembrane region" description="Helical" evidence="1">
    <location>
        <begin position="74"/>
        <end position="94"/>
    </location>
</feature>
<evidence type="ECO:0000313" key="2">
    <source>
        <dbReference type="EMBL" id="MBB6636815.1"/>
    </source>
</evidence>
<organism evidence="2 3">
    <name type="scientific">Cohnella thailandensis</name>
    <dbReference type="NCBI Taxonomy" id="557557"/>
    <lineage>
        <taxon>Bacteria</taxon>
        <taxon>Bacillati</taxon>
        <taxon>Bacillota</taxon>
        <taxon>Bacilli</taxon>
        <taxon>Bacillales</taxon>
        <taxon>Paenibacillaceae</taxon>
        <taxon>Cohnella</taxon>
    </lineage>
</organism>
<reference evidence="2 3" key="1">
    <citation type="submission" date="2020-08" db="EMBL/GenBank/DDBJ databases">
        <title>Cohnella phylogeny.</title>
        <authorList>
            <person name="Dunlap C."/>
        </authorList>
    </citation>
    <scope>NUCLEOTIDE SEQUENCE [LARGE SCALE GENOMIC DNA]</scope>
    <source>
        <strain evidence="2 3">DSM 25241</strain>
    </source>
</reference>
<protein>
    <submittedName>
        <fullName evidence="2">Uncharacterized protein</fullName>
    </submittedName>
</protein>
<evidence type="ECO:0000313" key="3">
    <source>
        <dbReference type="Proteomes" id="UP000535838"/>
    </source>
</evidence>
<evidence type="ECO:0000256" key="1">
    <source>
        <dbReference type="SAM" id="Phobius"/>
    </source>
</evidence>
<comment type="caution">
    <text evidence="2">The sequence shown here is derived from an EMBL/GenBank/DDBJ whole genome shotgun (WGS) entry which is preliminary data.</text>
</comment>